<gene>
    <name evidence="10" type="primary">LOC124294156</name>
</gene>
<dbReference type="EC" id="3.1.1.32" evidence="4"/>
<evidence type="ECO:0000256" key="6">
    <source>
        <dbReference type="ARBA" id="ARBA00022801"/>
    </source>
</evidence>
<protein>
    <recommendedName>
        <fullName evidence="4">phospholipase A1</fullName>
        <ecNumber evidence="4">3.1.1.32</ecNumber>
    </recommendedName>
</protein>
<dbReference type="PRINTS" id="PR00821">
    <property type="entry name" value="TAGLIPASE"/>
</dbReference>
<reference evidence="10" key="1">
    <citation type="submission" date="2025-08" db="UniProtKB">
        <authorList>
            <consortium name="RefSeq"/>
        </authorList>
    </citation>
    <scope>IDENTIFICATION</scope>
    <source>
        <tissue evidence="10">Thorax and Abdomen</tissue>
    </source>
</reference>
<comment type="catalytic activity">
    <reaction evidence="1">
        <text>a 1,2-diacyl-sn-glycero-3-phosphocholine + H2O = a 2-acyl-sn-glycero-3-phosphocholine + a fatty acid + H(+)</text>
        <dbReference type="Rhea" id="RHEA:18689"/>
        <dbReference type="ChEBI" id="CHEBI:15377"/>
        <dbReference type="ChEBI" id="CHEBI:15378"/>
        <dbReference type="ChEBI" id="CHEBI:28868"/>
        <dbReference type="ChEBI" id="CHEBI:57643"/>
        <dbReference type="ChEBI" id="CHEBI:57875"/>
        <dbReference type="EC" id="3.1.1.32"/>
    </reaction>
</comment>
<dbReference type="PANTHER" id="PTHR11610:SF173">
    <property type="entry name" value="LIPASE DOMAIN-CONTAINING PROTEIN-RELATED"/>
    <property type="match status" value="1"/>
</dbReference>
<keyword evidence="5" id="KW-0964">Secreted</keyword>
<evidence type="ECO:0000313" key="10">
    <source>
        <dbReference type="RefSeq" id="XP_046594271.1"/>
    </source>
</evidence>
<evidence type="ECO:0000256" key="7">
    <source>
        <dbReference type="RuleBase" id="RU004262"/>
    </source>
</evidence>
<accession>A0ABM3G1Y0</accession>
<evidence type="ECO:0000256" key="4">
    <source>
        <dbReference type="ARBA" id="ARBA00013179"/>
    </source>
</evidence>
<dbReference type="InterPro" id="IPR033906">
    <property type="entry name" value="Lipase_N"/>
</dbReference>
<dbReference type="GeneID" id="124294156"/>
<dbReference type="RefSeq" id="XP_046594271.1">
    <property type="nucleotide sequence ID" value="XM_046738315.1"/>
</dbReference>
<proteinExistence type="inferred from homology"/>
<evidence type="ECO:0000256" key="1">
    <source>
        <dbReference type="ARBA" id="ARBA00000111"/>
    </source>
</evidence>
<evidence type="ECO:0000313" key="9">
    <source>
        <dbReference type="Proteomes" id="UP000829291"/>
    </source>
</evidence>
<sequence length="391" mass="42831">MVYSIHENNATGIDSINRSFLRLNDVIFGFTVFVATICHHSTRSIRAIHSLHLSSYNGCIVNYQSVVMYRKENALPRGGRSFTLKSKNGSDDLDTFTEVMVGNAADLLAKMDLNKSTVMFIFGWFGTTNWKNSQAVVTAYLERRDHNVLMLNWANIADKEYLYAARSIPGVGYTLATALNEWVTAGLNSSSIHLVGHSLGAHVCGYAGRYVNFTLPRIVGLEPAGPLFYTVLERLKPSDAEFVEVIHTDAGVLGMDLEVGHVDFYPNGGTSLQPGCLIAYTCSHVRSCLFYAESVRNEDAFIGRACDSNSKFKIGSCNFNGLSVMGYATPTTTRGKFYLQTNFASPYGLGVEGTTYDDSSNLLVSTIQSLMEVAASKDLIEAVSVPSTQRS</sequence>
<dbReference type="InterPro" id="IPR013818">
    <property type="entry name" value="Lipase"/>
</dbReference>
<comment type="subcellular location">
    <subcellularLocation>
        <location evidence="2">Secreted</location>
    </subcellularLocation>
</comment>
<comment type="similarity">
    <text evidence="3 7">Belongs to the AB hydrolase superfamily. Lipase family.</text>
</comment>
<dbReference type="CDD" id="cd00707">
    <property type="entry name" value="Pancreat_lipase_like"/>
    <property type="match status" value="1"/>
</dbReference>
<keyword evidence="6" id="KW-0378">Hydrolase</keyword>
<evidence type="ECO:0000256" key="3">
    <source>
        <dbReference type="ARBA" id="ARBA00010701"/>
    </source>
</evidence>
<dbReference type="Gene3D" id="3.40.50.1820">
    <property type="entry name" value="alpha/beta hydrolase"/>
    <property type="match status" value="1"/>
</dbReference>
<dbReference type="InterPro" id="IPR000734">
    <property type="entry name" value="TAG_lipase"/>
</dbReference>
<dbReference type="InterPro" id="IPR029058">
    <property type="entry name" value="AB_hydrolase_fold"/>
</dbReference>
<organism evidence="9 10">
    <name type="scientific">Neodiprion lecontei</name>
    <name type="common">Redheaded pine sawfly</name>
    <dbReference type="NCBI Taxonomy" id="441921"/>
    <lineage>
        <taxon>Eukaryota</taxon>
        <taxon>Metazoa</taxon>
        <taxon>Ecdysozoa</taxon>
        <taxon>Arthropoda</taxon>
        <taxon>Hexapoda</taxon>
        <taxon>Insecta</taxon>
        <taxon>Pterygota</taxon>
        <taxon>Neoptera</taxon>
        <taxon>Endopterygota</taxon>
        <taxon>Hymenoptera</taxon>
        <taxon>Tenthredinoidea</taxon>
        <taxon>Diprionidae</taxon>
        <taxon>Diprioninae</taxon>
        <taxon>Neodiprion</taxon>
    </lineage>
</organism>
<evidence type="ECO:0000256" key="2">
    <source>
        <dbReference type="ARBA" id="ARBA00004613"/>
    </source>
</evidence>
<feature type="domain" description="Lipase" evidence="8">
    <location>
        <begin position="111"/>
        <end position="347"/>
    </location>
</feature>
<name>A0ABM3G1Y0_NEOLC</name>
<dbReference type="Proteomes" id="UP000829291">
    <property type="component" value="Chromosome 4"/>
</dbReference>
<keyword evidence="9" id="KW-1185">Reference proteome</keyword>
<dbReference type="PANTHER" id="PTHR11610">
    <property type="entry name" value="LIPASE"/>
    <property type="match status" value="1"/>
</dbReference>
<evidence type="ECO:0000259" key="8">
    <source>
        <dbReference type="Pfam" id="PF00151"/>
    </source>
</evidence>
<dbReference type="SUPFAM" id="SSF53474">
    <property type="entry name" value="alpha/beta-Hydrolases"/>
    <property type="match status" value="1"/>
</dbReference>
<dbReference type="Pfam" id="PF00151">
    <property type="entry name" value="Lipase"/>
    <property type="match status" value="1"/>
</dbReference>
<evidence type="ECO:0000256" key="5">
    <source>
        <dbReference type="ARBA" id="ARBA00022525"/>
    </source>
</evidence>